<dbReference type="OrthoDB" id="552049at2759"/>
<comment type="caution">
    <text evidence="3">The sequence shown here is derived from an EMBL/GenBank/DDBJ whole genome shotgun (WGS) entry which is preliminary data.</text>
</comment>
<dbReference type="GO" id="GO:0005783">
    <property type="term" value="C:endoplasmic reticulum"/>
    <property type="evidence" value="ECO:0007669"/>
    <property type="project" value="UniProtKB-ARBA"/>
</dbReference>
<feature type="domain" description="J" evidence="2">
    <location>
        <begin position="48"/>
        <end position="124"/>
    </location>
</feature>
<reference evidence="3" key="1">
    <citation type="submission" date="2017-07" db="EMBL/GenBank/DDBJ databases">
        <title>Taro Niue Genome Assembly and Annotation.</title>
        <authorList>
            <person name="Atibalentja N."/>
            <person name="Keating K."/>
            <person name="Fields C.J."/>
        </authorList>
    </citation>
    <scope>NUCLEOTIDE SEQUENCE</scope>
    <source>
        <strain evidence="3">Niue_2</strain>
        <tissue evidence="3">Leaf</tissue>
    </source>
</reference>
<dbReference type="InterPro" id="IPR001623">
    <property type="entry name" value="DnaJ_domain"/>
</dbReference>
<name>A0A843VVW6_COLES</name>
<dbReference type="Gene3D" id="1.10.287.110">
    <property type="entry name" value="DnaJ domain"/>
    <property type="match status" value="1"/>
</dbReference>
<dbReference type="SMART" id="SM00271">
    <property type="entry name" value="DnaJ"/>
    <property type="match status" value="1"/>
</dbReference>
<feature type="region of interest" description="Disordered" evidence="1">
    <location>
        <begin position="1"/>
        <end position="42"/>
    </location>
</feature>
<proteinExistence type="predicted"/>
<accession>A0A843VVW6</accession>
<dbReference type="Proteomes" id="UP000652761">
    <property type="component" value="Unassembled WGS sequence"/>
</dbReference>
<dbReference type="PRINTS" id="PR00625">
    <property type="entry name" value="JDOMAIN"/>
</dbReference>
<gene>
    <name evidence="3" type="ORF">Taro_034227</name>
</gene>
<dbReference type="PANTHER" id="PTHR24074">
    <property type="entry name" value="CO-CHAPERONE PROTEIN DJLA"/>
    <property type="match status" value="1"/>
</dbReference>
<dbReference type="InterPro" id="IPR036869">
    <property type="entry name" value="J_dom_sf"/>
</dbReference>
<keyword evidence="4" id="KW-1185">Reference proteome</keyword>
<sequence>MRGLGSRGGGGGGMGHRGNGILPPARRAPGRRSLRLPAAPPRSVPYSTEFAVLGLTPFASPSDVKHAYKRLALKYHPDVIRAESGQDKEETFKDIKSAYESLMVKFEEETAVSNGYTADYDEWDEWDEWMGFEGGTPVLYGS</sequence>
<dbReference type="PROSITE" id="PS50076">
    <property type="entry name" value="DNAJ_2"/>
    <property type="match status" value="1"/>
</dbReference>
<dbReference type="EMBL" id="NMUH01002685">
    <property type="protein sequence ID" value="MQM01472.1"/>
    <property type="molecule type" value="Genomic_DNA"/>
</dbReference>
<protein>
    <recommendedName>
        <fullName evidence="2">J domain-containing protein</fullName>
    </recommendedName>
</protein>
<evidence type="ECO:0000256" key="1">
    <source>
        <dbReference type="SAM" id="MobiDB-lite"/>
    </source>
</evidence>
<evidence type="ECO:0000313" key="4">
    <source>
        <dbReference type="Proteomes" id="UP000652761"/>
    </source>
</evidence>
<dbReference type="Pfam" id="PF00226">
    <property type="entry name" value="DnaJ"/>
    <property type="match status" value="1"/>
</dbReference>
<feature type="compositionally biased region" description="Gly residues" evidence="1">
    <location>
        <begin position="1"/>
        <end position="18"/>
    </location>
</feature>
<evidence type="ECO:0000313" key="3">
    <source>
        <dbReference type="EMBL" id="MQM01472.1"/>
    </source>
</evidence>
<dbReference type="CDD" id="cd06257">
    <property type="entry name" value="DnaJ"/>
    <property type="match status" value="1"/>
</dbReference>
<evidence type="ECO:0000259" key="2">
    <source>
        <dbReference type="PROSITE" id="PS50076"/>
    </source>
</evidence>
<dbReference type="InterPro" id="IPR050817">
    <property type="entry name" value="DjlA_DnaK_co-chaperone"/>
</dbReference>
<dbReference type="SUPFAM" id="SSF46565">
    <property type="entry name" value="Chaperone J-domain"/>
    <property type="match status" value="1"/>
</dbReference>
<dbReference type="AlphaFoldDB" id="A0A843VVW6"/>
<organism evidence="3 4">
    <name type="scientific">Colocasia esculenta</name>
    <name type="common">Wild taro</name>
    <name type="synonym">Arum esculentum</name>
    <dbReference type="NCBI Taxonomy" id="4460"/>
    <lineage>
        <taxon>Eukaryota</taxon>
        <taxon>Viridiplantae</taxon>
        <taxon>Streptophyta</taxon>
        <taxon>Embryophyta</taxon>
        <taxon>Tracheophyta</taxon>
        <taxon>Spermatophyta</taxon>
        <taxon>Magnoliopsida</taxon>
        <taxon>Liliopsida</taxon>
        <taxon>Araceae</taxon>
        <taxon>Aroideae</taxon>
        <taxon>Colocasieae</taxon>
        <taxon>Colocasia</taxon>
    </lineage>
</organism>